<dbReference type="SMART" id="SM00409">
    <property type="entry name" value="IG"/>
    <property type="match status" value="2"/>
</dbReference>
<dbReference type="SMART" id="SM00408">
    <property type="entry name" value="IGc2"/>
    <property type="match status" value="2"/>
</dbReference>
<dbReference type="InterPro" id="IPR007110">
    <property type="entry name" value="Ig-like_dom"/>
</dbReference>
<dbReference type="PROSITE" id="PS50835">
    <property type="entry name" value="IG_LIKE"/>
    <property type="match status" value="2"/>
</dbReference>
<dbReference type="GO" id="GO:0005886">
    <property type="term" value="C:plasma membrane"/>
    <property type="evidence" value="ECO:0007669"/>
    <property type="project" value="UniProtKB-SubCell"/>
</dbReference>
<dbReference type="Gene3D" id="2.60.40.10">
    <property type="entry name" value="Immunoglobulins"/>
    <property type="match status" value="2"/>
</dbReference>
<feature type="region of interest" description="Disordered" evidence="12">
    <location>
        <begin position="75"/>
        <end position="109"/>
    </location>
</feature>
<dbReference type="SUPFAM" id="SSF48726">
    <property type="entry name" value="Immunoglobulin"/>
    <property type="match status" value="2"/>
</dbReference>
<evidence type="ECO:0000313" key="14">
    <source>
        <dbReference type="EMBL" id="KAL2102792.1"/>
    </source>
</evidence>
<evidence type="ECO:0000256" key="3">
    <source>
        <dbReference type="ARBA" id="ARBA00022692"/>
    </source>
</evidence>
<keyword evidence="15" id="KW-1185">Reference proteome</keyword>
<dbReference type="InterPro" id="IPR050958">
    <property type="entry name" value="Cell_Adh-Cytoskel_Orgn"/>
</dbReference>
<keyword evidence="3" id="KW-0812">Transmembrane</keyword>
<keyword evidence="4" id="KW-0732">Signal</keyword>
<dbReference type="Pfam" id="PF07679">
    <property type="entry name" value="I-set"/>
    <property type="match status" value="2"/>
</dbReference>
<dbReference type="EMBL" id="JBHFQA010000002">
    <property type="protein sequence ID" value="KAL2102792.1"/>
    <property type="molecule type" value="Genomic_DNA"/>
</dbReference>
<dbReference type="InterPro" id="IPR003599">
    <property type="entry name" value="Ig_sub"/>
</dbReference>
<keyword evidence="6" id="KW-0130">Cell adhesion</keyword>
<sequence length="360" mass="38949">MSPSPAFEGYKKGFNVNAFLLSFSPSVVGASGEGEGDGRGSSESSVKLIAAEQCCRRAHPGPAVPLIRLLSQPRLLRDSPSPSPSLSSSPSPGTPRHGSANSQASSLSRGERINHRHAPALMGSPGSRQGAGGRASRSVSHYCHLWVSISLNKVELSVGESKFFTCTVIGEPVSLTWFNPQGEPVVSTQRVVLHTEGPRSRLTIYNAIVEDAGIYRCQAKDAKGHSQEATVVLEIYQKLTFRSVQTPQEFRQGEDAEVVCDVISSPVPAVSWFYKNKEILSEPNNRFQVLPNNNLQILRVGKSDEGLYRCEARVEARGEIDFRDIAVVVNGKCCLATYTLTNTTSSPLTPSPTPPFLHTC</sequence>
<dbReference type="PRINTS" id="PR01838">
    <property type="entry name" value="NCAMFAMILY"/>
</dbReference>
<feature type="compositionally biased region" description="Low complexity" evidence="12">
    <location>
        <begin position="75"/>
        <end position="91"/>
    </location>
</feature>
<keyword evidence="7" id="KW-1133">Transmembrane helix</keyword>
<keyword evidence="10" id="KW-0325">Glycoprotein</keyword>
<evidence type="ECO:0000256" key="2">
    <source>
        <dbReference type="ARBA" id="ARBA00022475"/>
    </source>
</evidence>
<organism evidence="14 15">
    <name type="scientific">Coilia grayii</name>
    <name type="common">Gray's grenadier anchovy</name>
    <dbReference type="NCBI Taxonomy" id="363190"/>
    <lineage>
        <taxon>Eukaryota</taxon>
        <taxon>Metazoa</taxon>
        <taxon>Chordata</taxon>
        <taxon>Craniata</taxon>
        <taxon>Vertebrata</taxon>
        <taxon>Euteleostomi</taxon>
        <taxon>Actinopterygii</taxon>
        <taxon>Neopterygii</taxon>
        <taxon>Teleostei</taxon>
        <taxon>Clupei</taxon>
        <taxon>Clupeiformes</taxon>
        <taxon>Clupeoidei</taxon>
        <taxon>Engraulidae</taxon>
        <taxon>Coilinae</taxon>
        <taxon>Coilia</taxon>
    </lineage>
</organism>
<dbReference type="GO" id="GO:0007155">
    <property type="term" value="P:cell adhesion"/>
    <property type="evidence" value="ECO:0007669"/>
    <property type="project" value="UniProtKB-KW"/>
</dbReference>
<dbReference type="InterPro" id="IPR013783">
    <property type="entry name" value="Ig-like_fold"/>
</dbReference>
<dbReference type="CDD" id="cd00096">
    <property type="entry name" value="Ig"/>
    <property type="match status" value="1"/>
</dbReference>
<evidence type="ECO:0000256" key="12">
    <source>
        <dbReference type="SAM" id="MobiDB-lite"/>
    </source>
</evidence>
<feature type="domain" description="Ig-like" evidence="13">
    <location>
        <begin position="119"/>
        <end position="232"/>
    </location>
</feature>
<evidence type="ECO:0000259" key="13">
    <source>
        <dbReference type="PROSITE" id="PS50835"/>
    </source>
</evidence>
<evidence type="ECO:0000256" key="1">
    <source>
        <dbReference type="ARBA" id="ARBA00004162"/>
    </source>
</evidence>
<keyword evidence="8" id="KW-0472">Membrane</keyword>
<keyword evidence="11" id="KW-0393">Immunoglobulin domain</keyword>
<dbReference type="InterPro" id="IPR036179">
    <property type="entry name" value="Ig-like_dom_sf"/>
</dbReference>
<proteinExistence type="predicted"/>
<evidence type="ECO:0000256" key="4">
    <source>
        <dbReference type="ARBA" id="ARBA00022729"/>
    </source>
</evidence>
<evidence type="ECO:0000256" key="9">
    <source>
        <dbReference type="ARBA" id="ARBA00023157"/>
    </source>
</evidence>
<evidence type="ECO:0000256" key="7">
    <source>
        <dbReference type="ARBA" id="ARBA00022989"/>
    </source>
</evidence>
<name>A0ABD1KUG3_9TELE</name>
<feature type="compositionally biased region" description="Polar residues" evidence="12">
    <location>
        <begin position="99"/>
        <end position="108"/>
    </location>
</feature>
<gene>
    <name evidence="14" type="ORF">ACEWY4_001960</name>
</gene>
<dbReference type="PANTHER" id="PTHR45080">
    <property type="entry name" value="CONTACTIN 5"/>
    <property type="match status" value="1"/>
</dbReference>
<evidence type="ECO:0000256" key="5">
    <source>
        <dbReference type="ARBA" id="ARBA00022737"/>
    </source>
</evidence>
<protein>
    <recommendedName>
        <fullName evidence="13">Ig-like domain-containing protein</fullName>
    </recommendedName>
</protein>
<dbReference type="InterPro" id="IPR013098">
    <property type="entry name" value="Ig_I-set"/>
</dbReference>
<dbReference type="FunFam" id="2.60.40.10:FF:000528">
    <property type="entry name" value="Neural cell adhesion molecule 2"/>
    <property type="match status" value="1"/>
</dbReference>
<dbReference type="PANTHER" id="PTHR45080:SF36">
    <property type="entry name" value="NEURAL CELL ADHESION MOLECULE 2"/>
    <property type="match status" value="1"/>
</dbReference>
<comment type="caution">
    <text evidence="14">The sequence shown here is derived from an EMBL/GenBank/DDBJ whole genome shotgun (WGS) entry which is preliminary data.</text>
</comment>
<dbReference type="AlphaFoldDB" id="A0ABD1KUG3"/>
<comment type="subcellular location">
    <subcellularLocation>
        <location evidence="1">Cell membrane</location>
        <topology evidence="1">Single-pass membrane protein</topology>
    </subcellularLocation>
</comment>
<dbReference type="InterPro" id="IPR009138">
    <property type="entry name" value="Neural_cell_adh"/>
</dbReference>
<dbReference type="InterPro" id="IPR003598">
    <property type="entry name" value="Ig_sub2"/>
</dbReference>
<keyword evidence="9" id="KW-1015">Disulfide bond</keyword>
<reference evidence="14 15" key="1">
    <citation type="submission" date="2024-09" db="EMBL/GenBank/DDBJ databases">
        <title>A chromosome-level genome assembly of Gray's grenadier anchovy, Coilia grayii.</title>
        <authorList>
            <person name="Fu Z."/>
        </authorList>
    </citation>
    <scope>NUCLEOTIDE SEQUENCE [LARGE SCALE GENOMIC DNA]</scope>
    <source>
        <strain evidence="14">G4</strain>
        <tissue evidence="14">Muscle</tissue>
    </source>
</reference>
<evidence type="ECO:0000256" key="8">
    <source>
        <dbReference type="ARBA" id="ARBA00023136"/>
    </source>
</evidence>
<keyword evidence="5" id="KW-0677">Repeat</keyword>
<evidence type="ECO:0000256" key="10">
    <source>
        <dbReference type="ARBA" id="ARBA00023180"/>
    </source>
</evidence>
<dbReference type="FunFam" id="2.60.40.10:FF:000086">
    <property type="entry name" value="Neural cell adhesion molecule 1"/>
    <property type="match status" value="1"/>
</dbReference>
<evidence type="ECO:0000256" key="11">
    <source>
        <dbReference type="ARBA" id="ARBA00023319"/>
    </source>
</evidence>
<feature type="domain" description="Ig-like" evidence="13">
    <location>
        <begin position="237"/>
        <end position="326"/>
    </location>
</feature>
<keyword evidence="2" id="KW-1003">Cell membrane</keyword>
<evidence type="ECO:0000313" key="15">
    <source>
        <dbReference type="Proteomes" id="UP001591681"/>
    </source>
</evidence>
<accession>A0ABD1KUG3</accession>
<evidence type="ECO:0000256" key="6">
    <source>
        <dbReference type="ARBA" id="ARBA00022889"/>
    </source>
</evidence>
<dbReference type="Proteomes" id="UP001591681">
    <property type="component" value="Unassembled WGS sequence"/>
</dbReference>